<dbReference type="CDD" id="cd04301">
    <property type="entry name" value="NAT_SF"/>
    <property type="match status" value="1"/>
</dbReference>
<name>A0ABY1LWZ7_9BACL</name>
<dbReference type="Gene3D" id="3.40.630.30">
    <property type="match status" value="1"/>
</dbReference>
<dbReference type="Pfam" id="PF00583">
    <property type="entry name" value="Acetyltransf_1"/>
    <property type="match status" value="1"/>
</dbReference>
<dbReference type="InterPro" id="IPR016181">
    <property type="entry name" value="Acyl_CoA_acyltransferase"/>
</dbReference>
<dbReference type="InterPro" id="IPR000182">
    <property type="entry name" value="GNAT_dom"/>
</dbReference>
<organism evidence="2 3">
    <name type="scientific">Paenibacillus barengoltzii J12</name>
    <dbReference type="NCBI Taxonomy" id="935846"/>
    <lineage>
        <taxon>Bacteria</taxon>
        <taxon>Bacillati</taxon>
        <taxon>Bacillota</taxon>
        <taxon>Bacilli</taxon>
        <taxon>Bacillales</taxon>
        <taxon>Paenibacillaceae</taxon>
        <taxon>Paenibacillus</taxon>
    </lineage>
</organism>
<dbReference type="PROSITE" id="PS51186">
    <property type="entry name" value="GNAT"/>
    <property type="match status" value="1"/>
</dbReference>
<protein>
    <submittedName>
        <fullName evidence="2">L-amino acid N-acyltransferase YncA</fullName>
    </submittedName>
</protein>
<evidence type="ECO:0000313" key="3">
    <source>
        <dbReference type="Proteomes" id="UP000192939"/>
    </source>
</evidence>
<sequence length="183" mass="21306">MPIQYRYDETLTDPALLEGVWDLLCRYDHEFIPPLSAREHTYQSDLTAGAAATALPKRYFDELKEQAFLLVLDRERVIGFMSFRPHYVFEHADERVEAIYVTTVIVDEAYRGQGMTTRLYGELEVITQQKNRPIMTRTWSTNHSHLRVLHKIGMREVQRIQDGRGPGLDTVYYRKALQEGPTS</sequence>
<reference evidence="2 3" key="1">
    <citation type="submission" date="2017-04" db="EMBL/GenBank/DDBJ databases">
        <authorList>
            <person name="Varghese N."/>
            <person name="Submissions S."/>
        </authorList>
    </citation>
    <scope>NUCLEOTIDE SEQUENCE [LARGE SCALE GENOMIC DNA]</scope>
    <source>
        <strain evidence="2 3">J12</strain>
    </source>
</reference>
<feature type="domain" description="N-acetyltransferase" evidence="1">
    <location>
        <begin position="11"/>
        <end position="178"/>
    </location>
</feature>
<evidence type="ECO:0000313" key="2">
    <source>
        <dbReference type="EMBL" id="SMF22917.1"/>
    </source>
</evidence>
<dbReference type="RefSeq" id="WP_085278910.1">
    <property type="nucleotide sequence ID" value="NZ_FXAE01000016.1"/>
</dbReference>
<dbReference type="SUPFAM" id="SSF55729">
    <property type="entry name" value="Acyl-CoA N-acyltransferases (Nat)"/>
    <property type="match status" value="1"/>
</dbReference>
<accession>A0ABY1LWZ7</accession>
<comment type="caution">
    <text evidence="2">The sequence shown here is derived from an EMBL/GenBank/DDBJ whole genome shotgun (WGS) entry which is preliminary data.</text>
</comment>
<gene>
    <name evidence="2" type="ORF">SAMN02744124_01969</name>
</gene>
<keyword evidence="3" id="KW-1185">Reference proteome</keyword>
<dbReference type="Proteomes" id="UP000192939">
    <property type="component" value="Unassembled WGS sequence"/>
</dbReference>
<evidence type="ECO:0000259" key="1">
    <source>
        <dbReference type="PROSITE" id="PS51186"/>
    </source>
</evidence>
<dbReference type="EMBL" id="FXAE01000016">
    <property type="protein sequence ID" value="SMF22917.1"/>
    <property type="molecule type" value="Genomic_DNA"/>
</dbReference>
<proteinExistence type="predicted"/>